<gene>
    <name evidence="1" type="ORF">CEPIT_LOCUS32473</name>
</gene>
<reference evidence="1" key="1">
    <citation type="submission" date="2022-07" db="EMBL/GenBank/DDBJ databases">
        <authorList>
            <person name="Macas J."/>
            <person name="Novak P."/>
            <person name="Neumann P."/>
        </authorList>
    </citation>
    <scope>NUCLEOTIDE SEQUENCE</scope>
</reference>
<keyword evidence="2" id="KW-1185">Reference proteome</keyword>
<comment type="caution">
    <text evidence="1">The sequence shown here is derived from an EMBL/GenBank/DDBJ whole genome shotgun (WGS) entry which is preliminary data.</text>
</comment>
<organism evidence="1 2">
    <name type="scientific">Cuscuta epithymum</name>
    <dbReference type="NCBI Taxonomy" id="186058"/>
    <lineage>
        <taxon>Eukaryota</taxon>
        <taxon>Viridiplantae</taxon>
        <taxon>Streptophyta</taxon>
        <taxon>Embryophyta</taxon>
        <taxon>Tracheophyta</taxon>
        <taxon>Spermatophyta</taxon>
        <taxon>Magnoliopsida</taxon>
        <taxon>eudicotyledons</taxon>
        <taxon>Gunneridae</taxon>
        <taxon>Pentapetalae</taxon>
        <taxon>asterids</taxon>
        <taxon>lamiids</taxon>
        <taxon>Solanales</taxon>
        <taxon>Convolvulaceae</taxon>
        <taxon>Cuscuteae</taxon>
        <taxon>Cuscuta</taxon>
        <taxon>Cuscuta subgen. Cuscuta</taxon>
    </lineage>
</organism>
<name>A0AAV0FBH9_9ASTE</name>
<dbReference type="Proteomes" id="UP001152523">
    <property type="component" value="Unassembled WGS sequence"/>
</dbReference>
<sequence>MPYKVTAPKPDEVALKTKPVIKFPKNGNVRFDDLGGRVITNVHELKRGEVITQIDYDENKRKNVYGMMPNDVPRHHKISRVGDDLQRVGLESQWISFTYECISEIPGVTANSRTQWYDFKDNIFYNYMASFFDVTTRDNKKYAIEKARRRKAQEGKDAKGKRTDVANKEDGDKSIFRHAFDACSGRILMVFLALRRCKSQF</sequence>
<dbReference type="EMBL" id="CAMAPF010000972">
    <property type="protein sequence ID" value="CAH9132814.1"/>
    <property type="molecule type" value="Genomic_DNA"/>
</dbReference>
<proteinExistence type="predicted"/>
<evidence type="ECO:0000313" key="1">
    <source>
        <dbReference type="EMBL" id="CAH9132814.1"/>
    </source>
</evidence>
<evidence type="ECO:0000313" key="2">
    <source>
        <dbReference type="Proteomes" id="UP001152523"/>
    </source>
</evidence>
<protein>
    <submittedName>
        <fullName evidence="1">Uncharacterized protein</fullName>
    </submittedName>
</protein>
<dbReference type="AlphaFoldDB" id="A0AAV0FBH9"/>
<accession>A0AAV0FBH9</accession>